<reference evidence="2" key="2">
    <citation type="journal article" date="2021" name="PeerJ">
        <title>Extensive microbial diversity within the chicken gut microbiome revealed by metagenomics and culture.</title>
        <authorList>
            <person name="Gilroy R."/>
            <person name="Ravi A."/>
            <person name="Getino M."/>
            <person name="Pursley I."/>
            <person name="Horton D.L."/>
            <person name="Alikhan N.F."/>
            <person name="Baker D."/>
            <person name="Gharbi K."/>
            <person name="Hall N."/>
            <person name="Watson M."/>
            <person name="Adriaenssens E.M."/>
            <person name="Foster-Nyarko E."/>
            <person name="Jarju S."/>
            <person name="Secka A."/>
            <person name="Antonio M."/>
            <person name="Oren A."/>
            <person name="Chaudhuri R.R."/>
            <person name="La Ragione R."/>
            <person name="Hildebrand F."/>
            <person name="Pallen M.J."/>
        </authorList>
    </citation>
    <scope>NUCLEOTIDE SEQUENCE</scope>
    <source>
        <strain evidence="2">ChiBcec2-4451</strain>
    </source>
</reference>
<feature type="transmembrane region" description="Helical" evidence="1">
    <location>
        <begin position="410"/>
        <end position="432"/>
    </location>
</feature>
<keyword evidence="1" id="KW-1133">Transmembrane helix</keyword>
<feature type="transmembrane region" description="Helical" evidence="1">
    <location>
        <begin position="144"/>
        <end position="166"/>
    </location>
</feature>
<comment type="caution">
    <text evidence="2">The sequence shown here is derived from an EMBL/GenBank/DDBJ whole genome shotgun (WGS) entry which is preliminary data.</text>
</comment>
<accession>A0A9D1NWC9</accession>
<dbReference type="PANTHER" id="PTHR40076">
    <property type="entry name" value="MEMBRANE PROTEIN-RELATED"/>
    <property type="match status" value="1"/>
</dbReference>
<name>A0A9D1NWC9_9FIRM</name>
<dbReference type="Pfam" id="PF06541">
    <property type="entry name" value="ABC_trans_CmpB"/>
    <property type="match status" value="1"/>
</dbReference>
<feature type="transmembrane region" description="Helical" evidence="1">
    <location>
        <begin position="385"/>
        <end position="403"/>
    </location>
</feature>
<evidence type="ECO:0000256" key="1">
    <source>
        <dbReference type="SAM" id="Phobius"/>
    </source>
</evidence>
<organism evidence="2 3">
    <name type="scientific">Candidatus Pullilachnospira stercoravium</name>
    <dbReference type="NCBI Taxonomy" id="2840913"/>
    <lineage>
        <taxon>Bacteria</taxon>
        <taxon>Bacillati</taxon>
        <taxon>Bacillota</taxon>
        <taxon>Clostridia</taxon>
        <taxon>Lachnospirales</taxon>
        <taxon>Lachnospiraceae</taxon>
        <taxon>Lachnospiraceae incertae sedis</taxon>
        <taxon>Candidatus Pullilachnospira</taxon>
    </lineage>
</organism>
<evidence type="ECO:0000313" key="2">
    <source>
        <dbReference type="EMBL" id="HIV13703.1"/>
    </source>
</evidence>
<dbReference type="AlphaFoldDB" id="A0A9D1NWC9"/>
<protein>
    <submittedName>
        <fullName evidence="2">DUF975 family protein</fullName>
    </submittedName>
</protein>
<sequence length="529" mass="60753">DSTDADAILPEDMPVEIRLEKGKSNIQIIRELFRGLEDQYVRKSDQVEKEYNGVIGFFVNNINSSDSIVYGIINGINQMVFRDAIGSALVIFLGVILTVLIWMFLKNLLVLGGCRFFMENHRYYSTDLRRIFFPFRVKHVGNQAVVMLLKTVYTVLWSLTIVGGLIKSYSYMMVPYILAENPAADRKQVFLLSRKMMNGSKWRAFVLEMSFLPLFIANALTLGLVDIFWLNPYSTAVFAELYFALRKKAIEEKMDGWELLCDYYLDPSETDHTLVAQSYVVNPFENGISGRIYYRLYTEEDGSRKLYESLPEGMVAVGQGADYQDRLFHMPVYFGGFLQVDVVRKYSLLSYFMFFFAFSMIGWIWEVSLHLFSDGRFVNRGMLFGPWLPIYGTGGVLALFLFHRLVKRPMTVFAASFVMSGILEYVTAAVLWKTMKLKWWDYTGNFMNLHGRICLEGLLVFAIGCMVILYFVGPYLDELFLRIPKKIRIAVAAVLVCLFLVDLIYSVQNPNTGEGVTSSIQAVLTWQRM</sequence>
<dbReference type="PANTHER" id="PTHR40076:SF1">
    <property type="entry name" value="MEMBRANE PROTEIN"/>
    <property type="match status" value="1"/>
</dbReference>
<dbReference type="Proteomes" id="UP000886723">
    <property type="component" value="Unassembled WGS sequence"/>
</dbReference>
<reference evidence="2" key="1">
    <citation type="submission" date="2020-10" db="EMBL/GenBank/DDBJ databases">
        <authorList>
            <person name="Gilroy R."/>
        </authorList>
    </citation>
    <scope>NUCLEOTIDE SEQUENCE</scope>
    <source>
        <strain evidence="2">ChiBcec2-4451</strain>
    </source>
</reference>
<keyword evidence="1" id="KW-0812">Transmembrane</keyword>
<dbReference type="InterPro" id="IPR010540">
    <property type="entry name" value="CmpB_TMEM229"/>
</dbReference>
<dbReference type="EMBL" id="DVON01000240">
    <property type="protein sequence ID" value="HIV13703.1"/>
    <property type="molecule type" value="Genomic_DNA"/>
</dbReference>
<feature type="transmembrane region" description="Helical" evidence="1">
    <location>
        <begin position="457"/>
        <end position="476"/>
    </location>
</feature>
<feature type="transmembrane region" description="Helical" evidence="1">
    <location>
        <begin position="348"/>
        <end position="365"/>
    </location>
</feature>
<keyword evidence="1" id="KW-0472">Membrane</keyword>
<dbReference type="Pfam" id="PF06161">
    <property type="entry name" value="DUF975"/>
    <property type="match status" value="1"/>
</dbReference>
<dbReference type="InterPro" id="IPR010380">
    <property type="entry name" value="DUF975"/>
</dbReference>
<gene>
    <name evidence="2" type="ORF">IAA63_11270</name>
</gene>
<feature type="transmembrane region" description="Helical" evidence="1">
    <location>
        <begin position="202"/>
        <end position="221"/>
    </location>
</feature>
<evidence type="ECO:0000313" key="3">
    <source>
        <dbReference type="Proteomes" id="UP000886723"/>
    </source>
</evidence>
<feature type="transmembrane region" description="Helical" evidence="1">
    <location>
        <begin position="84"/>
        <end position="105"/>
    </location>
</feature>
<feature type="transmembrane region" description="Helical" evidence="1">
    <location>
        <begin position="488"/>
        <end position="507"/>
    </location>
</feature>
<feature type="non-terminal residue" evidence="2">
    <location>
        <position position="1"/>
    </location>
</feature>
<feature type="transmembrane region" description="Helical" evidence="1">
    <location>
        <begin position="227"/>
        <end position="245"/>
    </location>
</feature>
<proteinExistence type="predicted"/>